<dbReference type="InterPro" id="IPR053245">
    <property type="entry name" value="MitoProcess-Associated"/>
</dbReference>
<name>A0AAF0EU63_9BASI</name>
<dbReference type="AlphaFoldDB" id="A0AAF0EU63"/>
<dbReference type="GO" id="GO:0034551">
    <property type="term" value="P:mitochondrial respiratory chain complex III assembly"/>
    <property type="evidence" value="ECO:0007669"/>
    <property type="project" value="TreeGrafter"/>
</dbReference>
<evidence type="ECO:0000313" key="2">
    <source>
        <dbReference type="EMBL" id="WFD34639.1"/>
    </source>
</evidence>
<dbReference type="PANTHER" id="PTHR47563">
    <property type="entry name" value="PROTEIN FMP25, MITOCHONDRIAL"/>
    <property type="match status" value="1"/>
</dbReference>
<evidence type="ECO:0000313" key="3">
    <source>
        <dbReference type="Proteomes" id="UP001219933"/>
    </source>
</evidence>
<keyword evidence="3" id="KW-1185">Reference proteome</keyword>
<sequence length="510" mass="52644">MHHGSRRGSTAVIAAAAAAAVAAVTASTSLFSLVHADEPAHETGLPQTERTLPFDGVYAWGSNKGRVVAPGSQAAAVPTPTVMPDLVGTFRDVQLSATYGVAVDARGDVVQWGEGYAQGAPRRTLIGYDISRVQLTSDKIYALARNGTVYVVPARADDQQVSSGIFAGASVKPVAAAFQGKSERIADIAAGDHHLIALSTHGRVWSMPLDEQANDYGQLGTSSVTVDGKDVQLVPRVARGEQLASPPAPVLRVVPALRDVKVDEIAAGAEHSLARTPEGRVVAWGRNNIGQLGVGPGILAETVAVPTEVVFPTSLVGRTANCVKIAAGGANSFYVVQGRGAPRTKEEQESRLPVPQSRIDVLAAGGGARGTLGSGQRPQAAGVPVRVKAISGLYEYSEQANGLVPIGIHDIIVGDGHVAAVLDAPAIGNETHRDVYVWGANDSFQLGTGRKGNTAAPALLTLGDSARDNKESPIMNRLQLVERKGSFLGGGGAGQTLTAGAGGMAIYTRA</sequence>
<feature type="repeat" description="RCC1" evidence="1">
    <location>
        <begin position="279"/>
        <end position="338"/>
    </location>
</feature>
<dbReference type="InterPro" id="IPR009091">
    <property type="entry name" value="RCC1/BLIP-II"/>
</dbReference>
<proteinExistence type="predicted"/>
<dbReference type="Pfam" id="PF13540">
    <property type="entry name" value="RCC1_2"/>
    <property type="match status" value="1"/>
</dbReference>
<dbReference type="EMBL" id="CP119878">
    <property type="protein sequence ID" value="WFD34639.1"/>
    <property type="molecule type" value="Genomic_DNA"/>
</dbReference>
<dbReference type="PRINTS" id="PR00633">
    <property type="entry name" value="RCCNDNSATION"/>
</dbReference>
<reference evidence="2" key="1">
    <citation type="submission" date="2023-03" db="EMBL/GenBank/DDBJ databases">
        <title>Mating type loci evolution in Malassezia.</title>
        <authorList>
            <person name="Coelho M.A."/>
        </authorList>
    </citation>
    <scope>NUCLEOTIDE SEQUENCE</scope>
    <source>
        <strain evidence="2">CBS 11721</strain>
    </source>
</reference>
<dbReference type="SUPFAM" id="SSF50985">
    <property type="entry name" value="RCC1/BLIP-II"/>
    <property type="match status" value="1"/>
</dbReference>
<dbReference type="PROSITE" id="PS50012">
    <property type="entry name" value="RCC1_3"/>
    <property type="match status" value="1"/>
</dbReference>
<dbReference type="PROSITE" id="PS00626">
    <property type="entry name" value="RCC1_2"/>
    <property type="match status" value="1"/>
</dbReference>
<accession>A0AAF0EU63</accession>
<dbReference type="Gene3D" id="2.130.10.30">
    <property type="entry name" value="Regulator of chromosome condensation 1/beta-lactamase-inhibitor protein II"/>
    <property type="match status" value="1"/>
</dbReference>
<dbReference type="GO" id="GO:0005743">
    <property type="term" value="C:mitochondrial inner membrane"/>
    <property type="evidence" value="ECO:0007669"/>
    <property type="project" value="TreeGrafter"/>
</dbReference>
<evidence type="ECO:0000256" key="1">
    <source>
        <dbReference type="PROSITE-ProRule" id="PRU00235"/>
    </source>
</evidence>
<dbReference type="Proteomes" id="UP001219933">
    <property type="component" value="Chromosome 2"/>
</dbReference>
<dbReference type="PANTHER" id="PTHR47563:SF1">
    <property type="entry name" value="PROTEIN FMP25, MITOCHONDRIAL"/>
    <property type="match status" value="1"/>
</dbReference>
<protein>
    <submittedName>
        <fullName evidence="2">Uncharacterized protein</fullName>
    </submittedName>
</protein>
<gene>
    <name evidence="2" type="ORF">MCUN1_001480</name>
</gene>
<dbReference type="InterPro" id="IPR000408">
    <property type="entry name" value="Reg_chr_condens"/>
</dbReference>
<organism evidence="2 3">
    <name type="scientific">Malassezia cuniculi</name>
    <dbReference type="NCBI Taxonomy" id="948313"/>
    <lineage>
        <taxon>Eukaryota</taxon>
        <taxon>Fungi</taxon>
        <taxon>Dikarya</taxon>
        <taxon>Basidiomycota</taxon>
        <taxon>Ustilaginomycotina</taxon>
        <taxon>Malasseziomycetes</taxon>
        <taxon>Malasseziales</taxon>
        <taxon>Malasseziaceae</taxon>
        <taxon>Malassezia</taxon>
    </lineage>
</organism>